<comment type="caution">
    <text evidence="1">The sequence shown here is derived from an EMBL/GenBank/DDBJ whole genome shotgun (WGS) entry which is preliminary data.</text>
</comment>
<dbReference type="RefSeq" id="WP_037263102.1">
    <property type="nucleotide sequence ID" value="NZ_JALZ01000012.1"/>
</dbReference>
<proteinExistence type="predicted"/>
<keyword evidence="2" id="KW-1185">Reference proteome</keyword>
<dbReference type="OrthoDB" id="7864175at2"/>
<reference evidence="1 2" key="1">
    <citation type="submission" date="2014-01" db="EMBL/GenBank/DDBJ databases">
        <title>Roseivivax halodurans JCM 10272 Genome Sequencing.</title>
        <authorList>
            <person name="Lai Q."/>
            <person name="Li G."/>
            <person name="Shao Z."/>
        </authorList>
    </citation>
    <scope>NUCLEOTIDE SEQUENCE [LARGE SCALE GENOMIC DNA]</scope>
    <source>
        <strain evidence="1 2">JCM 10272</strain>
    </source>
</reference>
<dbReference type="Proteomes" id="UP000022447">
    <property type="component" value="Unassembled WGS sequence"/>
</dbReference>
<organism evidence="1 2">
    <name type="scientific">Roseivivax halodurans JCM 10272</name>
    <dbReference type="NCBI Taxonomy" id="1449350"/>
    <lineage>
        <taxon>Bacteria</taxon>
        <taxon>Pseudomonadati</taxon>
        <taxon>Pseudomonadota</taxon>
        <taxon>Alphaproteobacteria</taxon>
        <taxon>Rhodobacterales</taxon>
        <taxon>Roseobacteraceae</taxon>
        <taxon>Roseivivax</taxon>
    </lineage>
</organism>
<evidence type="ECO:0000313" key="1">
    <source>
        <dbReference type="EMBL" id="ETX14310.1"/>
    </source>
</evidence>
<sequence>MTNDEYVFVRITKVLMATPNQARRALTIARALSSENTYHHRDADGAELDILGDDYLLADGTDDFGGAFSDVPSPEMLLGIEELCSTAGRLSAAEVQEHTGRTVDEWIEINSKR</sequence>
<dbReference type="EMBL" id="JALZ01000012">
    <property type="protein sequence ID" value="ETX14310.1"/>
    <property type="molecule type" value="Genomic_DNA"/>
</dbReference>
<name>X7EEM0_9RHOB</name>
<dbReference type="AlphaFoldDB" id="X7EEM0"/>
<accession>X7EEM0</accession>
<evidence type="ECO:0000313" key="2">
    <source>
        <dbReference type="Proteomes" id="UP000022447"/>
    </source>
</evidence>
<protein>
    <submittedName>
        <fullName evidence="1">Uncharacterized protein</fullName>
    </submittedName>
</protein>
<gene>
    <name evidence="1" type="ORF">OCH239_04285</name>
</gene>